<dbReference type="PANTHER" id="PTHR43056:SF5">
    <property type="entry name" value="PEPTIDASE S9 PROLYL OLIGOPEPTIDASE CATALYTIC DOMAIN-CONTAINING PROTEIN"/>
    <property type="match status" value="1"/>
</dbReference>
<proteinExistence type="predicted"/>
<gene>
    <name evidence="2" type="ORF">GCM10009839_74190</name>
</gene>
<dbReference type="InterPro" id="IPR001375">
    <property type="entry name" value="Peptidase_S9_cat"/>
</dbReference>
<comment type="caution">
    <text evidence="2">The sequence shown here is derived from an EMBL/GenBank/DDBJ whole genome shotgun (WGS) entry which is preliminary data.</text>
</comment>
<protein>
    <submittedName>
        <fullName evidence="2">Prolyl oligopeptidase family serine peptidase</fullName>
    </submittedName>
</protein>
<dbReference type="PANTHER" id="PTHR43056">
    <property type="entry name" value="PEPTIDASE S9 PROLYL OLIGOPEPTIDASE"/>
    <property type="match status" value="1"/>
</dbReference>
<dbReference type="Gene3D" id="2.120.10.30">
    <property type="entry name" value="TolB, C-terminal domain"/>
    <property type="match status" value="1"/>
</dbReference>
<evidence type="ECO:0000313" key="2">
    <source>
        <dbReference type="EMBL" id="GAA2054942.1"/>
    </source>
</evidence>
<sequence>MTKVEHSYGAWPSPITPEAAAAVPGAPQWPTVVGPETWWCAPDPATATVGLTRRGADGQTRPVLGPEWPVGNKAIGYGGRPYLATPDVVVFSCSRDQRLYAIGGGDGPLSAADLPGGEPKALTPADAEGTVTNYSDPILDPTGTEVWVIREATRLDAAGALTDPAPRTTRDIVAVPLSGAAAQDPGALRVVARSHQFLSTIRLSPDGTRLSWLGWDHPVMPWETTDLMVATIVDGVATAAGRVLGGDDVAVCQAEWADDHNLYALADPDGWWNLFRVDLAADKPTATCVLPTETECGHAIWRVGSTSFAVTEQGVVLRRSLGEEALILWDPETGTVSDLALEWNEFATSVAGSADGRTVAVVASSPTESSTPLRIDLGHRAAVRCVERPEYEHEAWVSVPQRRHAEVEGGWQVPYIYYPPTNPEYQGPAGELPPLLIDVHGGPTSSTVTSRSLGFALFTSRGYAVASVDYGGSTGYGRAYRDRLRHTWGVTEVDDSVAVARALAAAGLADPARTAIRGGSAGGWATLAALAHSDYFACGTVYYPISDPATWYDEQTHDFESRYIHYLVGDPVKDAERFARVSPLAHAEKITAPFLMLQGLDDVICRPDQARRMVEAVEAVRPGLCRGHLEFPGEGHGFRKDETMAVCLQAELDLYASVFGA</sequence>
<organism evidence="2 3">
    <name type="scientific">Catenulispora yoronensis</name>
    <dbReference type="NCBI Taxonomy" id="450799"/>
    <lineage>
        <taxon>Bacteria</taxon>
        <taxon>Bacillati</taxon>
        <taxon>Actinomycetota</taxon>
        <taxon>Actinomycetes</taxon>
        <taxon>Catenulisporales</taxon>
        <taxon>Catenulisporaceae</taxon>
        <taxon>Catenulispora</taxon>
    </lineage>
</organism>
<dbReference type="Proteomes" id="UP001500751">
    <property type="component" value="Unassembled WGS sequence"/>
</dbReference>
<accession>A0ABP5GUQ5</accession>
<dbReference type="Pfam" id="PF00326">
    <property type="entry name" value="Peptidase_S9"/>
    <property type="match status" value="1"/>
</dbReference>
<name>A0ABP5GUQ5_9ACTN</name>
<evidence type="ECO:0000259" key="1">
    <source>
        <dbReference type="Pfam" id="PF00326"/>
    </source>
</evidence>
<dbReference type="InterPro" id="IPR011042">
    <property type="entry name" value="6-blade_b-propeller_TolB-like"/>
</dbReference>
<reference evidence="3" key="1">
    <citation type="journal article" date="2019" name="Int. J. Syst. Evol. Microbiol.">
        <title>The Global Catalogue of Microorganisms (GCM) 10K type strain sequencing project: providing services to taxonomists for standard genome sequencing and annotation.</title>
        <authorList>
            <consortium name="The Broad Institute Genomics Platform"/>
            <consortium name="The Broad Institute Genome Sequencing Center for Infectious Disease"/>
            <person name="Wu L."/>
            <person name="Ma J."/>
        </authorList>
    </citation>
    <scope>NUCLEOTIDE SEQUENCE [LARGE SCALE GENOMIC DNA]</scope>
    <source>
        <strain evidence="3">JCM 16014</strain>
    </source>
</reference>
<dbReference type="SUPFAM" id="SSF82171">
    <property type="entry name" value="DPP6 N-terminal domain-like"/>
    <property type="match status" value="1"/>
</dbReference>
<dbReference type="SUPFAM" id="SSF53474">
    <property type="entry name" value="alpha/beta-Hydrolases"/>
    <property type="match status" value="1"/>
</dbReference>
<feature type="domain" description="Peptidase S9 prolyl oligopeptidase catalytic" evidence="1">
    <location>
        <begin position="453"/>
        <end position="660"/>
    </location>
</feature>
<dbReference type="RefSeq" id="WP_344670390.1">
    <property type="nucleotide sequence ID" value="NZ_BAAAQN010000060.1"/>
</dbReference>
<evidence type="ECO:0000313" key="3">
    <source>
        <dbReference type="Proteomes" id="UP001500751"/>
    </source>
</evidence>
<dbReference type="InterPro" id="IPR050585">
    <property type="entry name" value="Xaa-Pro_dipeptidyl-ppase/CocE"/>
</dbReference>
<dbReference type="EMBL" id="BAAAQN010000060">
    <property type="protein sequence ID" value="GAA2054942.1"/>
    <property type="molecule type" value="Genomic_DNA"/>
</dbReference>
<dbReference type="InterPro" id="IPR029058">
    <property type="entry name" value="AB_hydrolase_fold"/>
</dbReference>
<keyword evidence="3" id="KW-1185">Reference proteome</keyword>
<dbReference type="Gene3D" id="3.40.50.1820">
    <property type="entry name" value="alpha/beta hydrolase"/>
    <property type="match status" value="1"/>
</dbReference>